<proteinExistence type="predicted"/>
<keyword evidence="1" id="KW-0472">Membrane</keyword>
<evidence type="ECO:0000313" key="2">
    <source>
        <dbReference type="EMBL" id="GAC43739.1"/>
    </source>
</evidence>
<comment type="caution">
    <text evidence="2">The sequence shown here is derived from an EMBL/GenBank/DDBJ whole genome shotgun (WGS) entry which is preliminary data.</text>
</comment>
<feature type="transmembrane region" description="Helical" evidence="1">
    <location>
        <begin position="168"/>
        <end position="192"/>
    </location>
</feature>
<sequence>MFKQELKQAIFNKRMLIAIIVYLFFLYLSAYNMILSSAAFIDTSADDLTPEGIARIFEFGRNKYHIWAESYAQAQPIAILAIVFPYTASYVVERNQKFHYFSIIRSGEKRYRWRKLIANGMAGGLALFIPECIYYLILSLTARNTVLHPFTYKPEGLFSELFPHTPDIYIWIVFAMHFILGFCFAAFALGITSFLSKPILVYLIPFALLVTYDMCMENIFHVGRYGVTNMYNFMTSDTYSLLEFFLVMAGLFGMGGLAFYVNYRRVLKHG</sequence>
<dbReference type="EMBL" id="BALG01000246">
    <property type="protein sequence ID" value="GAC43739.1"/>
    <property type="molecule type" value="Genomic_DNA"/>
</dbReference>
<feature type="transmembrane region" description="Helical" evidence="1">
    <location>
        <begin position="113"/>
        <end position="137"/>
    </location>
</feature>
<evidence type="ECO:0008006" key="4">
    <source>
        <dbReference type="Google" id="ProtNLM"/>
    </source>
</evidence>
<feature type="transmembrane region" description="Helical" evidence="1">
    <location>
        <begin position="240"/>
        <end position="261"/>
    </location>
</feature>
<keyword evidence="3" id="KW-1185">Reference proteome</keyword>
<name>M9M3W7_PAEPP</name>
<reference evidence="2 3" key="1">
    <citation type="submission" date="2012-10" db="EMBL/GenBank/DDBJ databases">
        <title>Draft Genome Sequence of Paenibacillus popilliae ATCC 14706T.</title>
        <authorList>
            <person name="Iiyama K."/>
            <person name="Mori K."/>
            <person name="Mon H."/>
            <person name="Chieda Y."/>
            <person name="Lee J.M."/>
            <person name="Kusakabe T."/>
            <person name="Tashiro K."/>
            <person name="Asano S."/>
            <person name="Yasunaga-Aoki C."/>
            <person name="Shimizu S."/>
        </authorList>
    </citation>
    <scope>NUCLEOTIDE SEQUENCE [LARGE SCALE GENOMIC DNA]</scope>
    <source>
        <strain evidence="2 3">ATCC 14706</strain>
    </source>
</reference>
<keyword evidence="1" id="KW-0812">Transmembrane</keyword>
<protein>
    <recommendedName>
        <fullName evidence="4">ABC-2 family transporter protein</fullName>
    </recommendedName>
</protein>
<organism evidence="2 3">
    <name type="scientific">Paenibacillus popilliae ATCC 14706</name>
    <dbReference type="NCBI Taxonomy" id="1212764"/>
    <lineage>
        <taxon>Bacteria</taxon>
        <taxon>Bacillati</taxon>
        <taxon>Bacillota</taxon>
        <taxon>Bacilli</taxon>
        <taxon>Bacillales</taxon>
        <taxon>Paenibacillaceae</taxon>
        <taxon>Paenibacillus</taxon>
    </lineage>
</organism>
<dbReference type="RefSeq" id="WP_006287439.1">
    <property type="nucleotide sequence ID" value="NZ_BALG01000246.1"/>
</dbReference>
<accession>M9M3W7</accession>
<feature type="transmembrane region" description="Helical" evidence="1">
    <location>
        <begin position="74"/>
        <end position="92"/>
    </location>
</feature>
<evidence type="ECO:0000313" key="3">
    <source>
        <dbReference type="Proteomes" id="UP000029453"/>
    </source>
</evidence>
<dbReference type="OrthoDB" id="2597293at2"/>
<dbReference type="Proteomes" id="UP000029453">
    <property type="component" value="Unassembled WGS sequence"/>
</dbReference>
<dbReference type="AlphaFoldDB" id="M9M3W7"/>
<feature type="transmembrane region" description="Helical" evidence="1">
    <location>
        <begin position="199"/>
        <end position="220"/>
    </location>
</feature>
<feature type="transmembrane region" description="Helical" evidence="1">
    <location>
        <begin position="16"/>
        <end position="41"/>
    </location>
</feature>
<keyword evidence="1" id="KW-1133">Transmembrane helix</keyword>
<evidence type="ECO:0000256" key="1">
    <source>
        <dbReference type="SAM" id="Phobius"/>
    </source>
</evidence>
<gene>
    <name evidence="2" type="ORF">PPOP_3139</name>
</gene>